<dbReference type="InterPro" id="IPR023485">
    <property type="entry name" value="Ptyr_pPase"/>
</dbReference>
<comment type="caution">
    <text evidence="8">The sequence shown here is derived from an EMBL/GenBank/DDBJ whole genome shotgun (WGS) entry which is preliminary data.</text>
</comment>
<dbReference type="Proteomes" id="UP000030528">
    <property type="component" value="Unassembled WGS sequence"/>
</dbReference>
<evidence type="ECO:0000256" key="5">
    <source>
        <dbReference type="ARBA" id="ARBA00051722"/>
    </source>
</evidence>
<dbReference type="PANTHER" id="PTHR11717:SF7">
    <property type="entry name" value="LOW MOLECULAR WEIGHT PHOSPHOTYROSINE PROTEIN PHOSPHATASE"/>
    <property type="match status" value="1"/>
</dbReference>
<comment type="similarity">
    <text evidence="1">Belongs to the low molecular weight phosphotyrosine protein phosphatase family.</text>
</comment>
<dbReference type="GO" id="GO:0004725">
    <property type="term" value="F:protein tyrosine phosphatase activity"/>
    <property type="evidence" value="ECO:0007669"/>
    <property type="project" value="UniProtKB-EC"/>
</dbReference>
<dbReference type="EC" id="3.1.3.48" evidence="2"/>
<dbReference type="AlphaFoldDB" id="A0A0A5GM08"/>
<dbReference type="Pfam" id="PF01451">
    <property type="entry name" value="LMWPc"/>
    <property type="match status" value="1"/>
</dbReference>
<evidence type="ECO:0000256" key="2">
    <source>
        <dbReference type="ARBA" id="ARBA00013064"/>
    </source>
</evidence>
<evidence type="ECO:0000313" key="8">
    <source>
        <dbReference type="EMBL" id="KGX92989.1"/>
    </source>
</evidence>
<evidence type="ECO:0000259" key="7">
    <source>
        <dbReference type="SMART" id="SM00226"/>
    </source>
</evidence>
<dbReference type="RefSeq" id="WP_026800067.1">
    <property type="nucleotide sequence ID" value="NZ_AULI01000006.1"/>
</dbReference>
<feature type="active site" description="Proton donor" evidence="6">
    <location>
        <position position="122"/>
    </location>
</feature>
<dbReference type="STRING" id="1385510.GCA_000425205_01641"/>
<keyword evidence="3" id="KW-0378">Hydrolase</keyword>
<sequence length="153" mass="17730">MVRVLFVCLGNICRSPMAEAVFRDLVKREQLQDVIEVDSAGTGHWHEGNTPHAGTREKLESENISWDGILARQVREEDWDVFDYIVPMDSSNVRNLRKLNKDAPIVKLMEYVPNPKEVDVPDPYMTDNFDYTYELVVEGCHHLLKRIKEDKSL</sequence>
<gene>
    <name evidence="8" type="ORF">N781_14045</name>
</gene>
<accession>A0A0A5GM08</accession>
<dbReference type="OrthoDB" id="9784339at2"/>
<keyword evidence="4" id="KW-0904">Protein phosphatase</keyword>
<dbReference type="InterPro" id="IPR050438">
    <property type="entry name" value="LMW_PTPase"/>
</dbReference>
<organism evidence="8 9">
    <name type="scientific">Pontibacillus halophilus JSM 076056 = DSM 19796</name>
    <dbReference type="NCBI Taxonomy" id="1385510"/>
    <lineage>
        <taxon>Bacteria</taxon>
        <taxon>Bacillati</taxon>
        <taxon>Bacillota</taxon>
        <taxon>Bacilli</taxon>
        <taxon>Bacillales</taxon>
        <taxon>Bacillaceae</taxon>
        <taxon>Pontibacillus</taxon>
    </lineage>
</organism>
<dbReference type="InterPro" id="IPR036196">
    <property type="entry name" value="Ptyr_pPase_sf"/>
</dbReference>
<evidence type="ECO:0000256" key="4">
    <source>
        <dbReference type="ARBA" id="ARBA00022912"/>
    </source>
</evidence>
<dbReference type="InterPro" id="IPR017867">
    <property type="entry name" value="Tyr_phospatase_low_mol_wt"/>
</dbReference>
<dbReference type="PANTHER" id="PTHR11717">
    <property type="entry name" value="LOW MOLECULAR WEIGHT PROTEIN TYROSINE PHOSPHATASE"/>
    <property type="match status" value="1"/>
</dbReference>
<dbReference type="EMBL" id="AVPE01000004">
    <property type="protein sequence ID" value="KGX92989.1"/>
    <property type="molecule type" value="Genomic_DNA"/>
</dbReference>
<name>A0A0A5GM08_9BACI</name>
<evidence type="ECO:0000256" key="3">
    <source>
        <dbReference type="ARBA" id="ARBA00022801"/>
    </source>
</evidence>
<dbReference type="eggNOG" id="COG0394">
    <property type="taxonomic scope" value="Bacteria"/>
</dbReference>
<reference evidence="8 9" key="1">
    <citation type="submission" date="2013-08" db="EMBL/GenBank/DDBJ databases">
        <authorList>
            <person name="Huang J."/>
            <person name="Wang G."/>
        </authorList>
    </citation>
    <scope>NUCLEOTIDE SEQUENCE [LARGE SCALE GENOMIC DNA]</scope>
    <source>
        <strain evidence="8 9">JSM 076056</strain>
    </source>
</reference>
<dbReference type="Gene3D" id="3.40.50.2300">
    <property type="match status" value="1"/>
</dbReference>
<evidence type="ECO:0000313" key="9">
    <source>
        <dbReference type="Proteomes" id="UP000030528"/>
    </source>
</evidence>
<dbReference type="CDD" id="cd16343">
    <property type="entry name" value="LMWPTP"/>
    <property type="match status" value="1"/>
</dbReference>
<feature type="active site" description="Nucleophile" evidence="6">
    <location>
        <position position="8"/>
    </location>
</feature>
<protein>
    <recommendedName>
        <fullName evidence="2">protein-tyrosine-phosphatase</fullName>
        <ecNumber evidence="2">3.1.3.48</ecNumber>
    </recommendedName>
</protein>
<dbReference type="SMART" id="SM00226">
    <property type="entry name" value="LMWPc"/>
    <property type="match status" value="1"/>
</dbReference>
<dbReference type="PRINTS" id="PR00719">
    <property type="entry name" value="LMWPTPASE"/>
</dbReference>
<feature type="active site" evidence="6">
    <location>
        <position position="14"/>
    </location>
</feature>
<proteinExistence type="inferred from homology"/>
<comment type="catalytic activity">
    <reaction evidence="5">
        <text>O-phospho-L-tyrosyl-[protein] + H2O = L-tyrosyl-[protein] + phosphate</text>
        <dbReference type="Rhea" id="RHEA:10684"/>
        <dbReference type="Rhea" id="RHEA-COMP:10136"/>
        <dbReference type="Rhea" id="RHEA-COMP:20101"/>
        <dbReference type="ChEBI" id="CHEBI:15377"/>
        <dbReference type="ChEBI" id="CHEBI:43474"/>
        <dbReference type="ChEBI" id="CHEBI:46858"/>
        <dbReference type="ChEBI" id="CHEBI:61978"/>
        <dbReference type="EC" id="3.1.3.48"/>
    </reaction>
</comment>
<feature type="domain" description="Phosphotyrosine protein phosphatase I" evidence="7">
    <location>
        <begin position="2"/>
        <end position="146"/>
    </location>
</feature>
<evidence type="ECO:0000256" key="6">
    <source>
        <dbReference type="PIRSR" id="PIRSR617867-1"/>
    </source>
</evidence>
<evidence type="ECO:0000256" key="1">
    <source>
        <dbReference type="ARBA" id="ARBA00011063"/>
    </source>
</evidence>
<keyword evidence="9" id="KW-1185">Reference proteome</keyword>
<dbReference type="SUPFAM" id="SSF52788">
    <property type="entry name" value="Phosphotyrosine protein phosphatases I"/>
    <property type="match status" value="1"/>
</dbReference>